<dbReference type="FunFam" id="3.30.1370.100:FF:000001">
    <property type="entry name" value="Mismatch repair endonuclease pms1, putative"/>
    <property type="match status" value="1"/>
</dbReference>
<feature type="compositionally biased region" description="Polar residues" evidence="3">
    <location>
        <begin position="760"/>
        <end position="776"/>
    </location>
</feature>
<dbReference type="InterPro" id="IPR013507">
    <property type="entry name" value="DNA_mismatch_S5_2-like"/>
</dbReference>
<dbReference type="SUPFAM" id="SSF55874">
    <property type="entry name" value="ATPase domain of HSP90 chaperone/DNA topoisomerase II/histidine kinase"/>
    <property type="match status" value="1"/>
</dbReference>
<comment type="similarity">
    <text evidence="1">Belongs to the DNA mismatch repair MutL/HexB family.</text>
</comment>
<evidence type="ECO:0000259" key="5">
    <source>
        <dbReference type="SMART" id="SM01340"/>
    </source>
</evidence>
<keyword evidence="7" id="KW-1185">Reference proteome</keyword>
<dbReference type="Gene3D" id="3.30.565.10">
    <property type="entry name" value="Histidine kinase-like ATPase, C-terminal domain"/>
    <property type="match status" value="1"/>
</dbReference>
<evidence type="ECO:0000259" key="4">
    <source>
        <dbReference type="SMART" id="SM00853"/>
    </source>
</evidence>
<dbReference type="Pfam" id="PF13589">
    <property type="entry name" value="HATPase_c_3"/>
    <property type="match status" value="1"/>
</dbReference>
<reference evidence="6 7" key="1">
    <citation type="journal article" date="2016" name="Nat. Commun.">
        <title>Extremotolerant tardigrade genome and improved radiotolerance of human cultured cells by tardigrade-unique protein.</title>
        <authorList>
            <person name="Hashimoto T."/>
            <person name="Horikawa D.D."/>
            <person name="Saito Y."/>
            <person name="Kuwahara H."/>
            <person name="Kozuka-Hata H."/>
            <person name="Shin-I T."/>
            <person name="Minakuchi Y."/>
            <person name="Ohishi K."/>
            <person name="Motoyama A."/>
            <person name="Aizu T."/>
            <person name="Enomoto A."/>
            <person name="Kondo K."/>
            <person name="Tanaka S."/>
            <person name="Hara Y."/>
            <person name="Koshikawa S."/>
            <person name="Sagara H."/>
            <person name="Miura T."/>
            <person name="Yokobori S."/>
            <person name="Miyagawa K."/>
            <person name="Suzuki Y."/>
            <person name="Kubo T."/>
            <person name="Oyama M."/>
            <person name="Kohara Y."/>
            <person name="Fujiyama A."/>
            <person name="Arakawa K."/>
            <person name="Katayama T."/>
            <person name="Toyoda A."/>
            <person name="Kunieda T."/>
        </authorList>
    </citation>
    <scope>NUCLEOTIDE SEQUENCE [LARGE SCALE GENOMIC DNA]</scope>
    <source>
        <strain evidence="6 7">YOKOZUNA-1</strain>
    </source>
</reference>
<dbReference type="PANTHER" id="PTHR10073">
    <property type="entry name" value="DNA MISMATCH REPAIR PROTEIN MLH, PMS, MUTL"/>
    <property type="match status" value="1"/>
</dbReference>
<dbReference type="InterPro" id="IPR014790">
    <property type="entry name" value="MutL_C"/>
</dbReference>
<dbReference type="InterPro" id="IPR042120">
    <property type="entry name" value="MutL_C_dimsub"/>
</dbReference>
<dbReference type="InterPro" id="IPR042121">
    <property type="entry name" value="MutL_C_regsub"/>
</dbReference>
<dbReference type="SMART" id="SM00853">
    <property type="entry name" value="MutL_C"/>
    <property type="match status" value="1"/>
</dbReference>
<dbReference type="InterPro" id="IPR036890">
    <property type="entry name" value="HATPase_C_sf"/>
</dbReference>
<evidence type="ECO:0000256" key="3">
    <source>
        <dbReference type="SAM" id="MobiDB-lite"/>
    </source>
</evidence>
<dbReference type="GO" id="GO:0030983">
    <property type="term" value="F:mismatched DNA binding"/>
    <property type="evidence" value="ECO:0007669"/>
    <property type="project" value="InterPro"/>
</dbReference>
<feature type="region of interest" description="Disordered" evidence="3">
    <location>
        <begin position="442"/>
        <end position="500"/>
    </location>
</feature>
<evidence type="ECO:0000313" key="7">
    <source>
        <dbReference type="Proteomes" id="UP000186922"/>
    </source>
</evidence>
<organism evidence="6 7">
    <name type="scientific">Ramazzottius varieornatus</name>
    <name type="common">Water bear</name>
    <name type="synonym">Tardigrade</name>
    <dbReference type="NCBI Taxonomy" id="947166"/>
    <lineage>
        <taxon>Eukaryota</taxon>
        <taxon>Metazoa</taxon>
        <taxon>Ecdysozoa</taxon>
        <taxon>Tardigrada</taxon>
        <taxon>Eutardigrada</taxon>
        <taxon>Parachela</taxon>
        <taxon>Hypsibioidea</taxon>
        <taxon>Ramazzottiidae</taxon>
        <taxon>Ramazzottius</taxon>
    </lineage>
</organism>
<dbReference type="SUPFAM" id="SSF118116">
    <property type="entry name" value="DNA mismatch repair protein MutL"/>
    <property type="match status" value="1"/>
</dbReference>
<feature type="region of interest" description="Disordered" evidence="3">
    <location>
        <begin position="739"/>
        <end position="783"/>
    </location>
</feature>
<dbReference type="Gene3D" id="3.30.230.10">
    <property type="match status" value="1"/>
</dbReference>
<dbReference type="Proteomes" id="UP000186922">
    <property type="component" value="Unassembled WGS sequence"/>
</dbReference>
<sequence length="1042" mass="115225">MEKRIKELGQDTRLGIASGNVIPSVAAAVKELLENSLDAGATSVDIRLTDFGTECIEVADNGHGVGEQDYESLVLRSHTSKLHNFEDLSSVDSFGFRGEALSALCNLSESFRVHTKTASDKTGCNLTYDRQGALVSKAPLQKQPGTTVVVRKLFNHMPVRRETMVKQSRKEFAKILRLVHAYGIVSSGVRITCSNTSNNKTAVAVRTSGHRSMMDNIKDIYGSASGKLIPMKMCTPDEEILEEYNLNSGATSGSLDSELRLEGWISDPTGQTAGRGTNGGATNDRQFIFIGANGRKRPCENPKVAKLIMDVYREFSSKDTSPFYIMTIHLDRENIDVNVVPSKNQVLVHNEKLLLATVKATIRNTCATSAGAAPADTLKVQKNQLPPVIMAQKLALESAHTHQASFAGRERAVHDPETVAARVQAGLANAVDCRLFKHLQFKANEQPQQSPATTRSSRTKPASRPRAFSKEGMALGRSKRLTDNEDFDEKDLEGSYEPARNAPAGLQIAKHKLDTPHITSKHLFNDTRDTSITESNSEQPQLNTRLNKIEPLKIFSSQIEEPSQSQIPKKPRSIIFSQFSTQGATVAPSQPVIDESNPFGSQPFNSFGLNEPSQTPVDLPSSTQTTESDNFALDFVAAATRKNVPAEKQQPIFDDIDVGMERTKSGNDLREEVVFENTEASTSNNNAENSIRLPSVTTSNFPLNDSFSDIRYSETTKSGEKVDGGLILALSSVTMPKGAARTTASSSPFKVPQKRASEVSGPSTRTKQRTPKSSVTSKKDQPVYSETVHVSLTKIREALLKKQEQRRKNSPENAETPAFRADITPSQNEEAEKELQRNIQKGDFKDMQIIGQFNHGFIVTRLQDDFFLIDQHASDERYNYEDLQRSYTVNTQKMIRPLPLELTPAEKSVLLQNEAIFIRNGFSFVVLPHQQDEEGSKDAVLNRVCLQAAPLLYDNVLGAEDIKEMIHLLIETEGMNVRPSRVLQALASKACRKSVMIGDSLNSAQMTRIVQHMSFLKEPWICAHGRPTIRHLFSLSDFKYTE</sequence>
<dbReference type="FunFam" id="3.30.565.10:FF:000017">
    <property type="entry name" value="PMS1 homolog 1, mismatch repair system component"/>
    <property type="match status" value="1"/>
</dbReference>
<dbReference type="AlphaFoldDB" id="A0A1D1V996"/>
<evidence type="ECO:0008006" key="8">
    <source>
        <dbReference type="Google" id="ProtNLM"/>
    </source>
</evidence>
<accession>A0A1D1V996</accession>
<dbReference type="PANTHER" id="PTHR10073:SF54">
    <property type="entry name" value="PMS1 PROTEIN HOMOLOG 1"/>
    <property type="match status" value="1"/>
</dbReference>
<dbReference type="Pfam" id="PF01119">
    <property type="entry name" value="DNA_mis_repair"/>
    <property type="match status" value="1"/>
</dbReference>
<feature type="domain" description="MutL C-terminal dimerisation" evidence="4">
    <location>
        <begin position="849"/>
        <end position="1001"/>
    </location>
</feature>
<dbReference type="InterPro" id="IPR014721">
    <property type="entry name" value="Ribsml_uS5_D2-typ_fold_subgr"/>
</dbReference>
<gene>
    <name evidence="6" type="primary">RvY_08678</name>
    <name evidence="6" type="synonym">RvY_08678.1</name>
    <name evidence="6" type="ORF">RvY_08678-1</name>
</gene>
<feature type="domain" description="DNA mismatch repair protein S5" evidence="5">
    <location>
        <begin position="217"/>
        <end position="367"/>
    </location>
</feature>
<feature type="compositionally biased region" description="Polar residues" evidence="3">
    <location>
        <begin position="443"/>
        <end position="456"/>
    </location>
</feature>
<evidence type="ECO:0000313" key="6">
    <source>
        <dbReference type="EMBL" id="GAU97365.1"/>
    </source>
</evidence>
<dbReference type="InterPro" id="IPR037198">
    <property type="entry name" value="MutL_C_sf"/>
</dbReference>
<proteinExistence type="inferred from homology"/>
<comment type="caution">
    <text evidence="6">The sequence shown here is derived from an EMBL/GenBank/DDBJ whole genome shotgun (WGS) entry which is preliminary data.</text>
</comment>
<dbReference type="CDD" id="cd16926">
    <property type="entry name" value="HATPase_MutL-MLH-PMS-like"/>
    <property type="match status" value="1"/>
</dbReference>
<dbReference type="GO" id="GO:0006298">
    <property type="term" value="P:mismatch repair"/>
    <property type="evidence" value="ECO:0007669"/>
    <property type="project" value="InterPro"/>
</dbReference>
<evidence type="ECO:0000256" key="1">
    <source>
        <dbReference type="ARBA" id="ARBA00006082"/>
    </source>
</evidence>
<dbReference type="Gene3D" id="3.30.1370.100">
    <property type="entry name" value="MutL, C-terminal domain, regulatory subdomain"/>
    <property type="match status" value="1"/>
</dbReference>
<dbReference type="Pfam" id="PF08676">
    <property type="entry name" value="MutL_C"/>
    <property type="match status" value="1"/>
</dbReference>
<dbReference type="InterPro" id="IPR020568">
    <property type="entry name" value="Ribosomal_Su5_D2-typ_SF"/>
</dbReference>
<dbReference type="GO" id="GO:0005524">
    <property type="term" value="F:ATP binding"/>
    <property type="evidence" value="ECO:0007669"/>
    <property type="project" value="InterPro"/>
</dbReference>
<dbReference type="Gene3D" id="3.30.1540.20">
    <property type="entry name" value="MutL, C-terminal domain, dimerisation subdomain"/>
    <property type="match status" value="1"/>
</dbReference>
<dbReference type="OrthoDB" id="10254304at2759"/>
<dbReference type="PROSITE" id="PS00058">
    <property type="entry name" value="DNA_MISMATCH_REPAIR_1"/>
    <property type="match status" value="1"/>
</dbReference>
<dbReference type="STRING" id="947166.A0A1D1V996"/>
<dbReference type="InterPro" id="IPR002099">
    <property type="entry name" value="MutL/Mlh/PMS"/>
</dbReference>
<evidence type="ECO:0000256" key="2">
    <source>
        <dbReference type="ARBA" id="ARBA00022763"/>
    </source>
</evidence>
<name>A0A1D1V996_RAMVA</name>
<dbReference type="SMART" id="SM01340">
    <property type="entry name" value="DNA_mis_repair"/>
    <property type="match status" value="1"/>
</dbReference>
<protein>
    <recommendedName>
        <fullName evidence="8">MutL C-terminal dimerisation domain-containing protein</fullName>
    </recommendedName>
</protein>
<dbReference type="GO" id="GO:0032389">
    <property type="term" value="C:MutLalpha complex"/>
    <property type="evidence" value="ECO:0007669"/>
    <property type="project" value="TreeGrafter"/>
</dbReference>
<keyword evidence="2" id="KW-0227">DNA damage</keyword>
<dbReference type="GO" id="GO:0140664">
    <property type="term" value="F:ATP-dependent DNA damage sensor activity"/>
    <property type="evidence" value="ECO:0007669"/>
    <property type="project" value="InterPro"/>
</dbReference>
<dbReference type="SUPFAM" id="SSF54211">
    <property type="entry name" value="Ribosomal protein S5 domain 2-like"/>
    <property type="match status" value="1"/>
</dbReference>
<feature type="region of interest" description="Disordered" evidence="3">
    <location>
        <begin position="802"/>
        <end position="828"/>
    </location>
</feature>
<dbReference type="GO" id="GO:0016887">
    <property type="term" value="F:ATP hydrolysis activity"/>
    <property type="evidence" value="ECO:0007669"/>
    <property type="project" value="InterPro"/>
</dbReference>
<dbReference type="EMBL" id="BDGG01000004">
    <property type="protein sequence ID" value="GAU97365.1"/>
    <property type="molecule type" value="Genomic_DNA"/>
</dbReference>
<dbReference type="InterPro" id="IPR014762">
    <property type="entry name" value="DNA_mismatch_repair_CS"/>
</dbReference>
<dbReference type="NCBIfam" id="TIGR00585">
    <property type="entry name" value="mutl"/>
    <property type="match status" value="1"/>
</dbReference>
<dbReference type="InterPro" id="IPR038973">
    <property type="entry name" value="MutL/Mlh/Pms-like"/>
</dbReference>